<dbReference type="PANTHER" id="PTHR23507:SF1">
    <property type="entry name" value="FI18259P1-RELATED"/>
    <property type="match status" value="1"/>
</dbReference>
<feature type="transmembrane region" description="Helical" evidence="7">
    <location>
        <begin position="282"/>
        <end position="301"/>
    </location>
</feature>
<dbReference type="PROSITE" id="PS50850">
    <property type="entry name" value="MFS"/>
    <property type="match status" value="1"/>
</dbReference>
<evidence type="ECO:0000313" key="10">
    <source>
        <dbReference type="Proteomes" id="UP000291116"/>
    </source>
</evidence>
<feature type="region of interest" description="Disordered" evidence="6">
    <location>
        <begin position="318"/>
        <end position="337"/>
    </location>
</feature>
<evidence type="ECO:0000256" key="6">
    <source>
        <dbReference type="SAM" id="MobiDB-lite"/>
    </source>
</evidence>
<evidence type="ECO:0000256" key="1">
    <source>
        <dbReference type="ARBA" id="ARBA00004141"/>
    </source>
</evidence>
<feature type="transmembrane region" description="Helical" evidence="7">
    <location>
        <begin position="416"/>
        <end position="434"/>
    </location>
</feature>
<sequence>MPPQDPSDRATALDSVASGTSGEPDRERMDSCPDTGGRLLLPGDLERLESRRALGPEGARLLAERRRSFLVEFSEMRGPPQIALLMALLAIGFGSTIGVTPAVMADRFARLHHGYNGTVPCDGFASLDGDGEGSNVDADDPSVPLFATKPEACFLGGSDAQAAASVSNLVNNVLTFLTSSLVGSLSDELGRKGPLLIGLVMAMMPSLFLYVILHVPTMSPWWYYATSASTGLIPWMAIALSALNDVLPQEFRAAGTGLLFAGFLLGISLSPTLGLLLERKTLCLVSFAVIGVGFLMTAFWIPETLPADVAEQARKRRKEADAIDNERDGERLEESLRSPSDGLSRYLRVVYYGSRPARLLRRFLVRPFLEMSIINRNSFFRLISALALFTGMVQSGDQVLLIYYLEDQLDFDQKDVSIMFLIIGVCGILVQVFVMKPLNDAVGEKMVVVISFAAGAIDNFMYGIAHRKSTVFTALVVSSLATMSFPTISAIKANNVVDSEQGRIQGALWSVKALASGVGPVFLQWVYSRTKNDGWFGPGTMFLVAGGLFLVAVGLALALPNDKTNTSSRHGGGGSPASEALVQAGQLDEYRRLAASDSSSFEDDGDEEEEDTSTYGSL</sequence>
<feature type="transmembrane region" description="Helical" evidence="7">
    <location>
        <begin position="506"/>
        <end position="527"/>
    </location>
</feature>
<evidence type="ECO:0000259" key="8">
    <source>
        <dbReference type="PROSITE" id="PS50850"/>
    </source>
</evidence>
<evidence type="ECO:0000256" key="4">
    <source>
        <dbReference type="ARBA" id="ARBA00022989"/>
    </source>
</evidence>
<feature type="region of interest" description="Disordered" evidence="6">
    <location>
        <begin position="1"/>
        <end position="41"/>
    </location>
</feature>
<feature type="compositionally biased region" description="Basic and acidic residues" evidence="6">
    <location>
        <begin position="318"/>
        <end position="336"/>
    </location>
</feature>
<dbReference type="AlphaFoldDB" id="A0A448Z7U7"/>
<proteinExistence type="predicted"/>
<feature type="transmembrane region" description="Helical" evidence="7">
    <location>
        <begin position="195"/>
        <end position="215"/>
    </location>
</feature>
<evidence type="ECO:0000313" key="9">
    <source>
        <dbReference type="EMBL" id="VEU38105.1"/>
    </source>
</evidence>
<dbReference type="OrthoDB" id="419616at2759"/>
<organism evidence="9 10">
    <name type="scientific">Pseudo-nitzschia multistriata</name>
    <dbReference type="NCBI Taxonomy" id="183589"/>
    <lineage>
        <taxon>Eukaryota</taxon>
        <taxon>Sar</taxon>
        <taxon>Stramenopiles</taxon>
        <taxon>Ochrophyta</taxon>
        <taxon>Bacillariophyta</taxon>
        <taxon>Bacillariophyceae</taxon>
        <taxon>Bacillariophycidae</taxon>
        <taxon>Bacillariales</taxon>
        <taxon>Bacillariaceae</taxon>
        <taxon>Pseudo-nitzschia</taxon>
    </lineage>
</organism>
<keyword evidence="5 7" id="KW-0472">Membrane</keyword>
<evidence type="ECO:0000256" key="7">
    <source>
        <dbReference type="SAM" id="Phobius"/>
    </source>
</evidence>
<reference evidence="9 10" key="1">
    <citation type="submission" date="2019-01" db="EMBL/GenBank/DDBJ databases">
        <authorList>
            <person name="Ferrante I. M."/>
        </authorList>
    </citation>
    <scope>NUCLEOTIDE SEQUENCE [LARGE SCALE GENOMIC DNA]</scope>
    <source>
        <strain evidence="9 10">B856</strain>
    </source>
</reference>
<feature type="transmembrane region" description="Helical" evidence="7">
    <location>
        <begin position="446"/>
        <end position="465"/>
    </location>
</feature>
<accession>A0A448Z7U7</accession>
<feature type="transmembrane region" description="Helical" evidence="7">
    <location>
        <begin position="255"/>
        <end position="276"/>
    </location>
</feature>
<feature type="transmembrane region" description="Helical" evidence="7">
    <location>
        <begin position="82"/>
        <end position="103"/>
    </location>
</feature>
<feature type="domain" description="Major facilitator superfamily (MFS) profile" evidence="8">
    <location>
        <begin position="82"/>
        <end position="564"/>
    </location>
</feature>
<keyword evidence="4 7" id="KW-1133">Transmembrane helix</keyword>
<dbReference type="InterPro" id="IPR011701">
    <property type="entry name" value="MFS"/>
</dbReference>
<gene>
    <name evidence="9" type="ORF">PSNMU_V1.4_AUG-EV-PASAV3_0049180</name>
</gene>
<feature type="transmembrane region" description="Helical" evidence="7">
    <location>
        <begin position="471"/>
        <end position="494"/>
    </location>
</feature>
<dbReference type="InterPro" id="IPR036259">
    <property type="entry name" value="MFS_trans_sf"/>
</dbReference>
<feature type="compositionally biased region" description="Acidic residues" evidence="6">
    <location>
        <begin position="600"/>
        <end position="612"/>
    </location>
</feature>
<dbReference type="Pfam" id="PF07690">
    <property type="entry name" value="MFS_1"/>
    <property type="match status" value="1"/>
</dbReference>
<name>A0A448Z7U7_9STRA</name>
<evidence type="ECO:0000256" key="3">
    <source>
        <dbReference type="ARBA" id="ARBA00022692"/>
    </source>
</evidence>
<keyword evidence="3 7" id="KW-0812">Transmembrane</keyword>
<dbReference type="SUPFAM" id="SSF103473">
    <property type="entry name" value="MFS general substrate transporter"/>
    <property type="match status" value="1"/>
</dbReference>
<evidence type="ECO:0000256" key="5">
    <source>
        <dbReference type="ARBA" id="ARBA00023136"/>
    </source>
</evidence>
<dbReference type="InterPro" id="IPR020846">
    <property type="entry name" value="MFS_dom"/>
</dbReference>
<feature type="transmembrane region" description="Helical" evidence="7">
    <location>
        <begin position="221"/>
        <end position="243"/>
    </location>
</feature>
<keyword evidence="10" id="KW-1185">Reference proteome</keyword>
<dbReference type="PRINTS" id="PR01035">
    <property type="entry name" value="TCRTETA"/>
</dbReference>
<dbReference type="Proteomes" id="UP000291116">
    <property type="component" value="Unassembled WGS sequence"/>
</dbReference>
<dbReference type="GO" id="GO:0022857">
    <property type="term" value="F:transmembrane transporter activity"/>
    <property type="evidence" value="ECO:0007669"/>
    <property type="project" value="InterPro"/>
</dbReference>
<dbReference type="Gene3D" id="1.20.1250.20">
    <property type="entry name" value="MFS general substrate transporter like domains"/>
    <property type="match status" value="1"/>
</dbReference>
<dbReference type="EMBL" id="CAACVS010000154">
    <property type="protein sequence ID" value="VEU38105.1"/>
    <property type="molecule type" value="Genomic_DNA"/>
</dbReference>
<feature type="region of interest" description="Disordered" evidence="6">
    <location>
        <begin position="594"/>
        <end position="618"/>
    </location>
</feature>
<comment type="subcellular location">
    <subcellularLocation>
        <location evidence="2">Cell membrane</location>
    </subcellularLocation>
    <subcellularLocation>
        <location evidence="1">Membrane</location>
        <topology evidence="1">Multi-pass membrane protein</topology>
    </subcellularLocation>
</comment>
<dbReference type="PANTHER" id="PTHR23507">
    <property type="entry name" value="ZGC:174356"/>
    <property type="match status" value="1"/>
</dbReference>
<evidence type="ECO:0000256" key="2">
    <source>
        <dbReference type="ARBA" id="ARBA00004236"/>
    </source>
</evidence>
<dbReference type="GO" id="GO:0016020">
    <property type="term" value="C:membrane"/>
    <property type="evidence" value="ECO:0007669"/>
    <property type="project" value="UniProtKB-SubCell"/>
</dbReference>
<feature type="transmembrane region" description="Helical" evidence="7">
    <location>
        <begin position="539"/>
        <end position="559"/>
    </location>
</feature>
<protein>
    <recommendedName>
        <fullName evidence="8">Major facilitator superfamily (MFS) profile domain-containing protein</fullName>
    </recommendedName>
</protein>
<dbReference type="InterPro" id="IPR001958">
    <property type="entry name" value="Tet-R_TetA/multi-R_MdtG-like"/>
</dbReference>